<dbReference type="EMBL" id="MN739345">
    <property type="protein sequence ID" value="QHS99658.1"/>
    <property type="molecule type" value="Genomic_DNA"/>
</dbReference>
<reference evidence="1" key="1">
    <citation type="journal article" date="2020" name="Nature">
        <title>Giant virus diversity and host interactions through global metagenomics.</title>
        <authorList>
            <person name="Schulz F."/>
            <person name="Roux S."/>
            <person name="Paez-Espino D."/>
            <person name="Jungbluth S."/>
            <person name="Walsh D.A."/>
            <person name="Denef V.J."/>
            <person name="McMahon K.D."/>
            <person name="Konstantinidis K.T."/>
            <person name="Eloe-Fadrosh E.A."/>
            <person name="Kyrpides N.C."/>
            <person name="Woyke T."/>
        </authorList>
    </citation>
    <scope>NUCLEOTIDE SEQUENCE</scope>
    <source>
        <strain evidence="1">GVMAG-M-3300020187-37</strain>
    </source>
</reference>
<evidence type="ECO:0000313" key="1">
    <source>
        <dbReference type="EMBL" id="QHS99658.1"/>
    </source>
</evidence>
<dbReference type="AlphaFoldDB" id="A0A6C0C7P2"/>
<protein>
    <submittedName>
        <fullName evidence="1">Uncharacterized protein</fullName>
    </submittedName>
</protein>
<proteinExistence type="predicted"/>
<sequence length="61" mass="7235">MAILVVFFFITNDEEFLDEGQHRDFFGNILDADGELNIWDTFVEQNGWGGNPLFWDRDDEY</sequence>
<name>A0A6C0C7P2_9ZZZZ</name>
<accession>A0A6C0C7P2</accession>
<organism evidence="1">
    <name type="scientific">viral metagenome</name>
    <dbReference type="NCBI Taxonomy" id="1070528"/>
    <lineage>
        <taxon>unclassified sequences</taxon>
        <taxon>metagenomes</taxon>
        <taxon>organismal metagenomes</taxon>
    </lineage>
</organism>